<evidence type="ECO:0000256" key="5">
    <source>
        <dbReference type="SAM" id="Phobius"/>
    </source>
</evidence>
<dbReference type="PROSITE" id="PS50088">
    <property type="entry name" value="ANK_REPEAT"/>
    <property type="match status" value="2"/>
</dbReference>
<proteinExistence type="predicted"/>
<dbReference type="AlphaFoldDB" id="A0A8J6AZN0"/>
<keyword evidence="1" id="KW-0677">Repeat</keyword>
<evidence type="ECO:0000256" key="2">
    <source>
        <dbReference type="ARBA" id="ARBA00023043"/>
    </source>
</evidence>
<feature type="transmembrane region" description="Helical" evidence="5">
    <location>
        <begin position="90"/>
        <end position="110"/>
    </location>
</feature>
<keyword evidence="5" id="KW-0472">Membrane</keyword>
<accession>A0A8J6AZN0</accession>
<protein>
    <submittedName>
        <fullName evidence="6">Ankyrin repeats (3 copies)</fullName>
    </submittedName>
</protein>
<dbReference type="PANTHER" id="PTHR24161:SF85">
    <property type="entry name" value="PALMITOYLTRANSFERASE HIP14"/>
    <property type="match status" value="1"/>
</dbReference>
<dbReference type="OrthoDB" id="341259at2759"/>
<evidence type="ECO:0000313" key="7">
    <source>
        <dbReference type="Proteomes" id="UP000717585"/>
    </source>
</evidence>
<dbReference type="InterPro" id="IPR002110">
    <property type="entry name" value="Ankyrin_rpt"/>
</dbReference>
<dbReference type="EMBL" id="JAHDYR010000012">
    <property type="protein sequence ID" value="KAG9395280.1"/>
    <property type="molecule type" value="Genomic_DNA"/>
</dbReference>
<dbReference type="PROSITE" id="PS50297">
    <property type="entry name" value="ANK_REP_REGION"/>
    <property type="match status" value="2"/>
</dbReference>
<keyword evidence="2 3" id="KW-0040">ANK repeat</keyword>
<evidence type="ECO:0000256" key="4">
    <source>
        <dbReference type="SAM" id="MobiDB-lite"/>
    </source>
</evidence>
<keyword evidence="5" id="KW-0812">Transmembrane</keyword>
<keyword evidence="5" id="KW-1133">Transmembrane helix</keyword>
<dbReference type="Pfam" id="PF12796">
    <property type="entry name" value="Ank_2"/>
    <property type="match status" value="1"/>
</dbReference>
<evidence type="ECO:0000256" key="3">
    <source>
        <dbReference type="PROSITE-ProRule" id="PRU00023"/>
    </source>
</evidence>
<dbReference type="PANTHER" id="PTHR24161">
    <property type="entry name" value="ANK_REP_REGION DOMAIN-CONTAINING PROTEIN-RELATED"/>
    <property type="match status" value="1"/>
</dbReference>
<feature type="repeat" description="ANK" evidence="3">
    <location>
        <begin position="294"/>
        <end position="326"/>
    </location>
</feature>
<feature type="transmembrane region" description="Helical" evidence="5">
    <location>
        <begin position="157"/>
        <end position="182"/>
    </location>
</feature>
<sequence length="405" mass="43745">MHRASGTGAFTQIHRSSWSWVVPDRPDRIGTARSSMYFLPEMVLVHSGRQKHRRRRNYSNRRHMALLWPFFIHIDVSPSRVTKTNPYGNAFAPILILFVLSCRFSPAVAFPSLPPLPPLPELPPLPLLPGIPPLDSPVIDQIVLVAALGTAATLSLVVMPLAIVMLCSAHLVVLAAIIRLLLKRRKDRKQRQEPHGTRLIHQRSTPLSELVGMPVLHQLAAGGDVDGLQQLCRQGSSPTELTPDGLTALHVAADSGNTRCVQALLAAGAGINVTTKASWAVSSDRGVQRAVSEGGLTPLHMAARSGHHDTVRLLLESGANAFATSASGQTAKDLAKAGNHVACVRLINREGQVHRWSVCSEDTLPEQPEVSDDETLGSVMSATDVVMPRLTRSPLGKRQGSSISQ</sequence>
<dbReference type="SMART" id="SM00248">
    <property type="entry name" value="ANK"/>
    <property type="match status" value="3"/>
</dbReference>
<dbReference type="InterPro" id="IPR036770">
    <property type="entry name" value="Ankyrin_rpt-contain_sf"/>
</dbReference>
<feature type="repeat" description="ANK" evidence="3">
    <location>
        <begin position="244"/>
        <end position="276"/>
    </location>
</feature>
<dbReference type="Gene3D" id="1.25.40.20">
    <property type="entry name" value="Ankyrin repeat-containing domain"/>
    <property type="match status" value="1"/>
</dbReference>
<evidence type="ECO:0000313" key="6">
    <source>
        <dbReference type="EMBL" id="KAG9395280.1"/>
    </source>
</evidence>
<keyword evidence="7" id="KW-1185">Reference proteome</keyword>
<gene>
    <name evidence="6" type="ORF">J8273_0507</name>
</gene>
<reference evidence="6" key="1">
    <citation type="submission" date="2021-05" db="EMBL/GenBank/DDBJ databases">
        <title>A free-living protist that lacks canonical eukaryotic 1 DNA replication and segregation systems.</title>
        <authorList>
            <person name="Salas-Leiva D.E."/>
            <person name="Tromer E.C."/>
            <person name="Curtis B.A."/>
            <person name="Jerlstrom-Hultqvist J."/>
            <person name="Kolisko M."/>
            <person name="Yi Z."/>
            <person name="Salas-Leiva J.S."/>
            <person name="Gallot-Lavallee L."/>
            <person name="Kops G.J.P.L."/>
            <person name="Archibald J.M."/>
            <person name="Simpson A.G.B."/>
            <person name="Roger A.J."/>
        </authorList>
    </citation>
    <scope>NUCLEOTIDE SEQUENCE</scope>
    <source>
        <strain evidence="6">BICM</strain>
    </source>
</reference>
<feature type="region of interest" description="Disordered" evidence="4">
    <location>
        <begin position="365"/>
        <end position="405"/>
    </location>
</feature>
<organism evidence="6 7">
    <name type="scientific">Carpediemonas membranifera</name>
    <dbReference type="NCBI Taxonomy" id="201153"/>
    <lineage>
        <taxon>Eukaryota</taxon>
        <taxon>Metamonada</taxon>
        <taxon>Carpediemonas-like organisms</taxon>
        <taxon>Carpediemonas</taxon>
    </lineage>
</organism>
<dbReference type="PRINTS" id="PR01415">
    <property type="entry name" value="ANKYRIN"/>
</dbReference>
<comment type="caution">
    <text evidence="6">The sequence shown here is derived from an EMBL/GenBank/DDBJ whole genome shotgun (WGS) entry which is preliminary data.</text>
</comment>
<dbReference type="SUPFAM" id="SSF48403">
    <property type="entry name" value="Ankyrin repeat"/>
    <property type="match status" value="1"/>
</dbReference>
<dbReference type="Proteomes" id="UP000717585">
    <property type="component" value="Unassembled WGS sequence"/>
</dbReference>
<evidence type="ECO:0000256" key="1">
    <source>
        <dbReference type="ARBA" id="ARBA00022737"/>
    </source>
</evidence>
<name>A0A8J6AZN0_9EUKA</name>